<dbReference type="Proteomes" id="UP000027135">
    <property type="component" value="Unassembled WGS sequence"/>
</dbReference>
<sequence length="64" mass="7680">MEQHINIKFCEKLGKRSSETPQILIEAYSADAMKKSNVFEWHKRFRESLEDMDDIFFIPRALFL</sequence>
<dbReference type="Gene3D" id="1.10.10.1450">
    <property type="match status" value="1"/>
</dbReference>
<dbReference type="EMBL" id="KK852601">
    <property type="protein sequence ID" value="KDR20505.1"/>
    <property type="molecule type" value="Genomic_DNA"/>
</dbReference>
<dbReference type="AlphaFoldDB" id="A0A067RLT2"/>
<name>A0A067RLT2_ZOONE</name>
<evidence type="ECO:0000313" key="1">
    <source>
        <dbReference type="EMBL" id="KDR20505.1"/>
    </source>
</evidence>
<evidence type="ECO:0008006" key="3">
    <source>
        <dbReference type="Google" id="ProtNLM"/>
    </source>
</evidence>
<gene>
    <name evidence="1" type="ORF">L798_04894</name>
</gene>
<accession>A0A067RLT2</accession>
<reference evidence="1 2" key="1">
    <citation type="journal article" date="2014" name="Nat. Commun.">
        <title>Molecular traces of alternative social organization in a termite genome.</title>
        <authorList>
            <person name="Terrapon N."/>
            <person name="Li C."/>
            <person name="Robertson H.M."/>
            <person name="Ji L."/>
            <person name="Meng X."/>
            <person name="Booth W."/>
            <person name="Chen Z."/>
            <person name="Childers C.P."/>
            <person name="Glastad K.M."/>
            <person name="Gokhale K."/>
            <person name="Gowin J."/>
            <person name="Gronenberg W."/>
            <person name="Hermansen R.A."/>
            <person name="Hu H."/>
            <person name="Hunt B.G."/>
            <person name="Huylmans A.K."/>
            <person name="Khalil S.M."/>
            <person name="Mitchell R.D."/>
            <person name="Munoz-Torres M.C."/>
            <person name="Mustard J.A."/>
            <person name="Pan H."/>
            <person name="Reese J.T."/>
            <person name="Scharf M.E."/>
            <person name="Sun F."/>
            <person name="Vogel H."/>
            <person name="Xiao J."/>
            <person name="Yang W."/>
            <person name="Yang Z."/>
            <person name="Yang Z."/>
            <person name="Zhou J."/>
            <person name="Zhu J."/>
            <person name="Brent C.S."/>
            <person name="Elsik C.G."/>
            <person name="Goodisman M.A."/>
            <person name="Liberles D.A."/>
            <person name="Roe R.M."/>
            <person name="Vargo E.L."/>
            <person name="Vilcinskas A."/>
            <person name="Wang J."/>
            <person name="Bornberg-Bauer E."/>
            <person name="Korb J."/>
            <person name="Zhang G."/>
            <person name="Liebig J."/>
        </authorList>
    </citation>
    <scope>NUCLEOTIDE SEQUENCE [LARGE SCALE GENOMIC DNA]</scope>
    <source>
        <tissue evidence="1">Whole organism</tissue>
    </source>
</reference>
<keyword evidence="2" id="KW-1185">Reference proteome</keyword>
<evidence type="ECO:0000313" key="2">
    <source>
        <dbReference type="Proteomes" id="UP000027135"/>
    </source>
</evidence>
<protein>
    <recommendedName>
        <fullName evidence="3">Mos1 transposase HTH domain-containing protein</fullName>
    </recommendedName>
</protein>
<dbReference type="InParanoid" id="A0A067RLT2"/>
<dbReference type="STRING" id="136037.A0A067RLT2"/>
<organism evidence="1 2">
    <name type="scientific">Zootermopsis nevadensis</name>
    <name type="common">Dampwood termite</name>
    <dbReference type="NCBI Taxonomy" id="136037"/>
    <lineage>
        <taxon>Eukaryota</taxon>
        <taxon>Metazoa</taxon>
        <taxon>Ecdysozoa</taxon>
        <taxon>Arthropoda</taxon>
        <taxon>Hexapoda</taxon>
        <taxon>Insecta</taxon>
        <taxon>Pterygota</taxon>
        <taxon>Neoptera</taxon>
        <taxon>Polyneoptera</taxon>
        <taxon>Dictyoptera</taxon>
        <taxon>Blattodea</taxon>
        <taxon>Blattoidea</taxon>
        <taxon>Termitoidae</taxon>
        <taxon>Termopsidae</taxon>
        <taxon>Zootermopsis</taxon>
    </lineage>
</organism>
<dbReference type="OMA" id="HINIKFC"/>
<proteinExistence type="predicted"/>